<name>A0AAD8N3R6_9APIA</name>
<evidence type="ECO:0000256" key="1">
    <source>
        <dbReference type="ARBA" id="ARBA00022630"/>
    </source>
</evidence>
<accession>A0AAD8N3R6</accession>
<dbReference type="PANTHER" id="PTHR19384">
    <property type="entry name" value="NITRIC OXIDE SYNTHASE-RELATED"/>
    <property type="match status" value="1"/>
</dbReference>
<keyword evidence="1" id="KW-0285">Flavoprotein</keyword>
<feature type="domain" description="Flavodoxin-like" evidence="3">
    <location>
        <begin position="100"/>
        <end position="157"/>
    </location>
</feature>
<dbReference type="Proteomes" id="UP001237642">
    <property type="component" value="Unassembled WGS sequence"/>
</dbReference>
<evidence type="ECO:0000256" key="2">
    <source>
        <dbReference type="SAM" id="MobiDB-lite"/>
    </source>
</evidence>
<feature type="region of interest" description="Disordered" evidence="2">
    <location>
        <begin position="1"/>
        <end position="48"/>
    </location>
</feature>
<feature type="compositionally biased region" description="Basic residues" evidence="2">
    <location>
        <begin position="13"/>
        <end position="24"/>
    </location>
</feature>
<dbReference type="GO" id="GO:0050660">
    <property type="term" value="F:flavin adenine dinucleotide binding"/>
    <property type="evidence" value="ECO:0007669"/>
    <property type="project" value="TreeGrafter"/>
</dbReference>
<dbReference type="PANTHER" id="PTHR19384:SF17">
    <property type="entry name" value="NADPH--CYTOCHROME P450 REDUCTASE"/>
    <property type="match status" value="1"/>
</dbReference>
<reference evidence="4" key="1">
    <citation type="submission" date="2023-02" db="EMBL/GenBank/DDBJ databases">
        <title>Genome of toxic invasive species Heracleum sosnowskyi carries increased number of genes despite the absence of recent whole-genome duplications.</title>
        <authorList>
            <person name="Schelkunov M."/>
            <person name="Shtratnikova V."/>
            <person name="Makarenko M."/>
            <person name="Klepikova A."/>
            <person name="Omelchenko D."/>
            <person name="Novikova G."/>
            <person name="Obukhova E."/>
            <person name="Bogdanov V."/>
            <person name="Penin A."/>
            <person name="Logacheva M."/>
        </authorList>
    </citation>
    <scope>NUCLEOTIDE SEQUENCE</scope>
    <source>
        <strain evidence="4">Hsosn_3</strain>
        <tissue evidence="4">Leaf</tissue>
    </source>
</reference>
<keyword evidence="5" id="KW-1185">Reference proteome</keyword>
<gene>
    <name evidence="4" type="ORF">POM88_005432</name>
</gene>
<reference evidence="4" key="2">
    <citation type="submission" date="2023-05" db="EMBL/GenBank/DDBJ databases">
        <authorList>
            <person name="Schelkunov M.I."/>
        </authorList>
    </citation>
    <scope>NUCLEOTIDE SEQUENCE</scope>
    <source>
        <strain evidence="4">Hsosn_3</strain>
        <tissue evidence="4">Leaf</tissue>
    </source>
</reference>
<dbReference type="InterPro" id="IPR029039">
    <property type="entry name" value="Flavoprotein-like_sf"/>
</dbReference>
<dbReference type="SUPFAM" id="SSF52218">
    <property type="entry name" value="Flavoproteins"/>
    <property type="match status" value="1"/>
</dbReference>
<dbReference type="GO" id="GO:0010181">
    <property type="term" value="F:FMN binding"/>
    <property type="evidence" value="ECO:0007669"/>
    <property type="project" value="InterPro"/>
</dbReference>
<organism evidence="4 5">
    <name type="scientific">Heracleum sosnowskyi</name>
    <dbReference type="NCBI Taxonomy" id="360622"/>
    <lineage>
        <taxon>Eukaryota</taxon>
        <taxon>Viridiplantae</taxon>
        <taxon>Streptophyta</taxon>
        <taxon>Embryophyta</taxon>
        <taxon>Tracheophyta</taxon>
        <taxon>Spermatophyta</taxon>
        <taxon>Magnoliopsida</taxon>
        <taxon>eudicotyledons</taxon>
        <taxon>Gunneridae</taxon>
        <taxon>Pentapetalae</taxon>
        <taxon>asterids</taxon>
        <taxon>campanulids</taxon>
        <taxon>Apiales</taxon>
        <taxon>Apiaceae</taxon>
        <taxon>Apioideae</taxon>
        <taxon>apioid superclade</taxon>
        <taxon>Tordylieae</taxon>
        <taxon>Tordyliinae</taxon>
        <taxon>Heracleum</taxon>
    </lineage>
</organism>
<dbReference type="GO" id="GO:0005829">
    <property type="term" value="C:cytosol"/>
    <property type="evidence" value="ECO:0007669"/>
    <property type="project" value="TreeGrafter"/>
</dbReference>
<proteinExistence type="predicted"/>
<protein>
    <recommendedName>
        <fullName evidence="3">Flavodoxin-like domain-containing protein</fullName>
    </recommendedName>
</protein>
<feature type="compositionally biased region" description="Polar residues" evidence="2">
    <location>
        <begin position="38"/>
        <end position="48"/>
    </location>
</feature>
<sequence length="257" mass="29421">MSLIDDRNSIHPQKSRVKLSRNKQMRNESLGHRDESPNRSSFNPRSGSSTIGTCANFKCTFRLVTLNHHNNCIYCSKSHIRDVSIPRGWRKWTPSPDSIYGDGEPMDNATRFCKWFSEGKEKGEWLNNLQYGVFGLGNRQYEHFNKIAKDVDDGLAEQVSFFKARSKDLKVLMSSQLPHNLIPGHVISCGANQTLFVRDDITDMDAAAKMFELEEILLLEVQQPCRIGDDKYLLYKIFPRAEEEGYTSYCKLNSTLA</sequence>
<dbReference type="InterPro" id="IPR008254">
    <property type="entry name" value="Flavodoxin/NO_synth"/>
</dbReference>
<dbReference type="AlphaFoldDB" id="A0AAD8N3R6"/>
<dbReference type="Gene3D" id="3.40.50.360">
    <property type="match status" value="1"/>
</dbReference>
<evidence type="ECO:0000313" key="5">
    <source>
        <dbReference type="Proteomes" id="UP001237642"/>
    </source>
</evidence>
<dbReference type="Pfam" id="PF00258">
    <property type="entry name" value="Flavodoxin_1"/>
    <property type="match status" value="1"/>
</dbReference>
<evidence type="ECO:0000313" key="4">
    <source>
        <dbReference type="EMBL" id="KAK1395569.1"/>
    </source>
</evidence>
<evidence type="ECO:0000259" key="3">
    <source>
        <dbReference type="Pfam" id="PF00258"/>
    </source>
</evidence>
<feature type="compositionally biased region" description="Basic and acidic residues" evidence="2">
    <location>
        <begin position="25"/>
        <end position="37"/>
    </location>
</feature>
<dbReference type="GO" id="GO:0003958">
    <property type="term" value="F:NADPH-hemoprotein reductase activity"/>
    <property type="evidence" value="ECO:0007669"/>
    <property type="project" value="TreeGrafter"/>
</dbReference>
<comment type="caution">
    <text evidence="4">The sequence shown here is derived from an EMBL/GenBank/DDBJ whole genome shotgun (WGS) entry which is preliminary data.</text>
</comment>
<dbReference type="EMBL" id="JAUIZM010000002">
    <property type="protein sequence ID" value="KAK1395569.1"/>
    <property type="molecule type" value="Genomic_DNA"/>
</dbReference>